<dbReference type="PROSITE" id="PS01124">
    <property type="entry name" value="HTH_ARAC_FAMILY_2"/>
    <property type="match status" value="1"/>
</dbReference>
<sequence>MNQTNSEMPISSFTLNELITMAGGEKRPGIMGECIAANSASEMEIFRFPSRLNALIIGVGTEGETSLTSNLQEFRLKKDSLFIFSPKHILQVQSNNRFKAHLIVIAPDFLKRINIDIKRMMPLFLQFGSLPCMELTQAESQSLRSFISMVEQELKGSETDFSSEIIGGLIAATIYKVGDILTHYLTEHPEVDSPIHNRAEEYFRQFTELLGEHYKHERSVGFYARQLCITPKYLTTLIKRISGKSVSEWIDNYVILEAKTLLKYSNMSVQEIAYYLNFPNQSFFGSYFKRNAGMSPSQYKAKK</sequence>
<dbReference type="SMART" id="SM00342">
    <property type="entry name" value="HTH_ARAC"/>
    <property type="match status" value="1"/>
</dbReference>
<accession>A0A5B3GNU6</accession>
<keyword evidence="2" id="KW-0238">DNA-binding</keyword>
<dbReference type="RefSeq" id="WP_149885975.1">
    <property type="nucleotide sequence ID" value="NZ_VVXJ01000017.1"/>
</dbReference>
<protein>
    <submittedName>
        <fullName evidence="5">Helix-turn-helix transcriptional regulator</fullName>
    </submittedName>
</protein>
<dbReference type="InterPro" id="IPR009057">
    <property type="entry name" value="Homeodomain-like_sf"/>
</dbReference>
<dbReference type="Gene3D" id="1.10.10.60">
    <property type="entry name" value="Homeodomain-like"/>
    <property type="match status" value="1"/>
</dbReference>
<evidence type="ECO:0000256" key="3">
    <source>
        <dbReference type="ARBA" id="ARBA00023163"/>
    </source>
</evidence>
<keyword evidence="1" id="KW-0805">Transcription regulation</keyword>
<comment type="caution">
    <text evidence="5">The sequence shown here is derived from an EMBL/GenBank/DDBJ whole genome shotgun (WGS) entry which is preliminary data.</text>
</comment>
<dbReference type="PANTHER" id="PTHR43280:SF32">
    <property type="entry name" value="TRANSCRIPTIONAL REGULATORY PROTEIN"/>
    <property type="match status" value="1"/>
</dbReference>
<evidence type="ECO:0000313" key="6">
    <source>
        <dbReference type="Proteomes" id="UP000322658"/>
    </source>
</evidence>
<evidence type="ECO:0000313" key="5">
    <source>
        <dbReference type="EMBL" id="KAA2375294.1"/>
    </source>
</evidence>
<dbReference type="GO" id="GO:0043565">
    <property type="term" value="F:sequence-specific DNA binding"/>
    <property type="evidence" value="ECO:0007669"/>
    <property type="project" value="InterPro"/>
</dbReference>
<reference evidence="5 6" key="1">
    <citation type="journal article" date="2019" name="Nat. Med.">
        <title>A library of human gut bacterial isolates paired with longitudinal multiomics data enables mechanistic microbiome research.</title>
        <authorList>
            <person name="Poyet M."/>
            <person name="Groussin M."/>
            <person name="Gibbons S.M."/>
            <person name="Avila-Pacheco J."/>
            <person name="Jiang X."/>
            <person name="Kearney S.M."/>
            <person name="Perrotta A.R."/>
            <person name="Berdy B."/>
            <person name="Zhao S."/>
            <person name="Lieberman T.D."/>
            <person name="Swanson P.K."/>
            <person name="Smith M."/>
            <person name="Roesemann S."/>
            <person name="Alexander J.E."/>
            <person name="Rich S.A."/>
            <person name="Livny J."/>
            <person name="Vlamakis H."/>
            <person name="Clish C."/>
            <person name="Bullock K."/>
            <person name="Deik A."/>
            <person name="Scott J."/>
            <person name="Pierce K.A."/>
            <person name="Xavier R.J."/>
            <person name="Alm E.J."/>
        </authorList>
    </citation>
    <scope>NUCLEOTIDE SEQUENCE [LARGE SCALE GENOMIC DNA]</scope>
    <source>
        <strain evidence="5 6">BIOML-A1</strain>
    </source>
</reference>
<keyword evidence="3" id="KW-0804">Transcription</keyword>
<evidence type="ECO:0000256" key="1">
    <source>
        <dbReference type="ARBA" id="ARBA00023015"/>
    </source>
</evidence>
<dbReference type="GO" id="GO:0003700">
    <property type="term" value="F:DNA-binding transcription factor activity"/>
    <property type="evidence" value="ECO:0007669"/>
    <property type="project" value="InterPro"/>
</dbReference>
<gene>
    <name evidence="5" type="ORF">F2Y07_08615</name>
</gene>
<evidence type="ECO:0000256" key="2">
    <source>
        <dbReference type="ARBA" id="ARBA00023125"/>
    </source>
</evidence>
<dbReference type="Pfam" id="PF12833">
    <property type="entry name" value="HTH_18"/>
    <property type="match status" value="1"/>
</dbReference>
<evidence type="ECO:0000259" key="4">
    <source>
        <dbReference type="PROSITE" id="PS01124"/>
    </source>
</evidence>
<dbReference type="SUPFAM" id="SSF46689">
    <property type="entry name" value="Homeodomain-like"/>
    <property type="match status" value="1"/>
</dbReference>
<dbReference type="InterPro" id="IPR018060">
    <property type="entry name" value="HTH_AraC"/>
</dbReference>
<dbReference type="AlphaFoldDB" id="A0A5B3GNU6"/>
<dbReference type="Proteomes" id="UP000322658">
    <property type="component" value="Unassembled WGS sequence"/>
</dbReference>
<dbReference type="PANTHER" id="PTHR43280">
    <property type="entry name" value="ARAC-FAMILY TRANSCRIPTIONAL REGULATOR"/>
    <property type="match status" value="1"/>
</dbReference>
<dbReference type="EMBL" id="VVXJ01000017">
    <property type="protein sequence ID" value="KAA2375294.1"/>
    <property type="molecule type" value="Genomic_DNA"/>
</dbReference>
<name>A0A5B3GNU6_9BACT</name>
<feature type="domain" description="HTH araC/xylS-type" evidence="4">
    <location>
        <begin position="204"/>
        <end position="302"/>
    </location>
</feature>
<organism evidence="5 6">
    <name type="scientific">Alistipes shahii</name>
    <dbReference type="NCBI Taxonomy" id="328814"/>
    <lineage>
        <taxon>Bacteria</taxon>
        <taxon>Pseudomonadati</taxon>
        <taxon>Bacteroidota</taxon>
        <taxon>Bacteroidia</taxon>
        <taxon>Bacteroidales</taxon>
        <taxon>Rikenellaceae</taxon>
        <taxon>Alistipes</taxon>
    </lineage>
</organism>
<proteinExistence type="predicted"/>